<dbReference type="PANTHER" id="PTHR14614">
    <property type="entry name" value="HEPATOCELLULAR CARCINOMA-ASSOCIATED ANTIGEN"/>
    <property type="match status" value="1"/>
</dbReference>
<evidence type="ECO:0000313" key="2">
    <source>
        <dbReference type="EMBL" id="GMH55934.1"/>
    </source>
</evidence>
<dbReference type="InterPro" id="IPR029063">
    <property type="entry name" value="SAM-dependent_MTases_sf"/>
</dbReference>
<dbReference type="Proteomes" id="UP001165085">
    <property type="component" value="Unassembled WGS sequence"/>
</dbReference>
<dbReference type="OrthoDB" id="194386at2759"/>
<evidence type="ECO:0000256" key="1">
    <source>
        <dbReference type="SAM" id="MobiDB-lite"/>
    </source>
</evidence>
<proteinExistence type="predicted"/>
<dbReference type="EMBL" id="BRXY01000037">
    <property type="protein sequence ID" value="GMH55934.1"/>
    <property type="molecule type" value="Genomic_DNA"/>
</dbReference>
<dbReference type="InterPro" id="IPR019410">
    <property type="entry name" value="Methyltransf_16"/>
</dbReference>
<reference evidence="3" key="1">
    <citation type="journal article" date="2023" name="Commun. Biol.">
        <title>Genome analysis of Parmales, the sister group of diatoms, reveals the evolutionary specialization of diatoms from phago-mixotrophs to photoautotrophs.</title>
        <authorList>
            <person name="Ban H."/>
            <person name="Sato S."/>
            <person name="Yoshikawa S."/>
            <person name="Yamada K."/>
            <person name="Nakamura Y."/>
            <person name="Ichinomiya M."/>
            <person name="Sato N."/>
            <person name="Blanc-Mathieu R."/>
            <person name="Endo H."/>
            <person name="Kuwata A."/>
            <person name="Ogata H."/>
        </authorList>
    </citation>
    <scope>NUCLEOTIDE SEQUENCE [LARGE SCALE GENOMIC DNA]</scope>
    <source>
        <strain evidence="3">NIES 3701</strain>
    </source>
</reference>
<dbReference type="Pfam" id="PF10294">
    <property type="entry name" value="Methyltransf_16"/>
    <property type="match status" value="1"/>
</dbReference>
<keyword evidence="3" id="KW-1185">Reference proteome</keyword>
<organism evidence="2 3">
    <name type="scientific">Triparma strigata</name>
    <dbReference type="NCBI Taxonomy" id="1606541"/>
    <lineage>
        <taxon>Eukaryota</taxon>
        <taxon>Sar</taxon>
        <taxon>Stramenopiles</taxon>
        <taxon>Ochrophyta</taxon>
        <taxon>Bolidophyceae</taxon>
        <taxon>Parmales</taxon>
        <taxon>Triparmaceae</taxon>
        <taxon>Triparma</taxon>
    </lineage>
</organism>
<sequence length="364" mass="40566">METKNTPPPSQSSPTPPPSPPPAPNLQHFKRKFLAQAPLTPTFNAISLFNPPPTCFHQPCQSGIATIISAALNSPTPPSFRYSLKVLQLYSKNAEAAGFFVEDDEFMVILKTAIDVCKKITEPESDLLCYECFESTDPTLLPTKSPLAIRIAPFHNDVGLRCWEAGYFLAEFFLCHPEIIRNKRVLELGAGVGLTGLVCAGSPTLRCPSVHMTDYTPETIVNMKHNVLINSEWLGEVNNKDSCTVGFLDWTELAEEKSVEGVSYLNRAEVLIAADCVYDRDYIPHLVAAVKLLLEGGGGNKQAIFATTFRNEATFELFISSLQSYSVKYEELKIPDAGLGEKYEIFDRFYIQQRSEMRIHKFTL</sequence>
<dbReference type="SUPFAM" id="SSF53335">
    <property type="entry name" value="S-adenosyl-L-methionine-dependent methyltransferases"/>
    <property type="match status" value="1"/>
</dbReference>
<accession>A0A9W6ZJX6</accession>
<feature type="compositionally biased region" description="Pro residues" evidence="1">
    <location>
        <begin position="1"/>
        <end position="24"/>
    </location>
</feature>
<evidence type="ECO:0000313" key="3">
    <source>
        <dbReference type="Proteomes" id="UP001165085"/>
    </source>
</evidence>
<comment type="caution">
    <text evidence="2">The sequence shown here is derived from an EMBL/GenBank/DDBJ whole genome shotgun (WGS) entry which is preliminary data.</text>
</comment>
<dbReference type="Gene3D" id="3.40.50.150">
    <property type="entry name" value="Vaccinia Virus protein VP39"/>
    <property type="match status" value="1"/>
</dbReference>
<gene>
    <name evidence="2" type="ORF">TrST_g5158</name>
</gene>
<dbReference type="PANTHER" id="PTHR14614:SF130">
    <property type="entry name" value="PROTEIN-LYSINE N-METHYLTRANSFERASE EEF2KMT"/>
    <property type="match status" value="1"/>
</dbReference>
<feature type="region of interest" description="Disordered" evidence="1">
    <location>
        <begin position="1"/>
        <end position="25"/>
    </location>
</feature>
<name>A0A9W6ZJX6_9STRA</name>
<dbReference type="AlphaFoldDB" id="A0A9W6ZJX6"/>
<protein>
    <submittedName>
        <fullName evidence="2">Uncharacterized protein</fullName>
    </submittedName>
</protein>